<evidence type="ECO:0000313" key="3">
    <source>
        <dbReference type="Proteomes" id="UP001159363"/>
    </source>
</evidence>
<keyword evidence="3" id="KW-1185">Reference proteome</keyword>
<dbReference type="EMBL" id="JARBHB010000003">
    <property type="protein sequence ID" value="KAJ8890172.1"/>
    <property type="molecule type" value="Genomic_DNA"/>
</dbReference>
<dbReference type="Proteomes" id="UP001159363">
    <property type="component" value="Chromosome 3"/>
</dbReference>
<name>A0ABQ9I0L0_9NEOP</name>
<evidence type="ECO:0000256" key="1">
    <source>
        <dbReference type="SAM" id="MobiDB-lite"/>
    </source>
</evidence>
<sequence>MDFLGDLPFPGPCGLALLYTKPRFSLIGSQDIDAMSRPDLFSHSLIHTYTPSYDGDFCPLPLAAVPVRYKCLLKSQWLQLCPPALTRASRCRWLADFLSGISRFPRPCIRALLHTHITSPPSAFKTSLSIAAHISPPLSILTQNGLVPRRLSGTVADDTPYCLALHFWEARISSLLLEISTNVAMTQEYSGETGRHHSPPAPPAEYSTYVGGARIFRELELLAQRASYRKFWVTAYDTVQRPAVFGKLDLAKCARLKSILDNDRRLWNNVVFVVTQQCTGLGDERFDVGHLWSRGSGNSPRCCGPGFNRPAGQLKLVCTDVKSGRKRAGQIGTIANRHSASEQPLLASRLGEPGSIPGRVTPDFRKWESCRLIPHVGGFSRGSPVSPALAFQRCSIILHFTLNGSQDLVLAKSSRRFPGNGYRNFLYFPCVSLGALVCCNQRQFEKWQERKTPFFSPRPPCLFRQEKGKDKEENWGRNRMSGCLYIEMRVTGREGFQGWLEGGRRKPGELSRDARVVEMGDPREDPQANGIVWHGPHVRGSGVGPRRESSPVRLVGRQVL</sequence>
<proteinExistence type="predicted"/>
<accession>A0ABQ9I0L0</accession>
<protein>
    <submittedName>
        <fullName evidence="2">Uncharacterized protein</fullName>
    </submittedName>
</protein>
<gene>
    <name evidence="2" type="ORF">PR048_009679</name>
</gene>
<evidence type="ECO:0000313" key="2">
    <source>
        <dbReference type="EMBL" id="KAJ8890172.1"/>
    </source>
</evidence>
<reference evidence="2 3" key="1">
    <citation type="submission" date="2023-02" db="EMBL/GenBank/DDBJ databases">
        <title>LHISI_Scaffold_Assembly.</title>
        <authorList>
            <person name="Stuart O.P."/>
            <person name="Cleave R."/>
            <person name="Magrath M.J.L."/>
            <person name="Mikheyev A.S."/>
        </authorList>
    </citation>
    <scope>NUCLEOTIDE SEQUENCE [LARGE SCALE GENOMIC DNA]</scope>
    <source>
        <strain evidence="2">Daus_M_001</strain>
        <tissue evidence="2">Leg muscle</tissue>
    </source>
</reference>
<organism evidence="2 3">
    <name type="scientific">Dryococelus australis</name>
    <dbReference type="NCBI Taxonomy" id="614101"/>
    <lineage>
        <taxon>Eukaryota</taxon>
        <taxon>Metazoa</taxon>
        <taxon>Ecdysozoa</taxon>
        <taxon>Arthropoda</taxon>
        <taxon>Hexapoda</taxon>
        <taxon>Insecta</taxon>
        <taxon>Pterygota</taxon>
        <taxon>Neoptera</taxon>
        <taxon>Polyneoptera</taxon>
        <taxon>Phasmatodea</taxon>
        <taxon>Verophasmatodea</taxon>
        <taxon>Anareolatae</taxon>
        <taxon>Phasmatidae</taxon>
        <taxon>Eurycanthinae</taxon>
        <taxon>Dryococelus</taxon>
    </lineage>
</organism>
<comment type="caution">
    <text evidence="2">The sequence shown here is derived from an EMBL/GenBank/DDBJ whole genome shotgun (WGS) entry which is preliminary data.</text>
</comment>
<feature type="region of interest" description="Disordered" evidence="1">
    <location>
        <begin position="521"/>
        <end position="560"/>
    </location>
</feature>